<reference evidence="2 3" key="1">
    <citation type="submission" date="2019-09" db="EMBL/GenBank/DDBJ databases">
        <title>Serinicoccus pratensis sp. nov., isolated from meadow soil.</title>
        <authorList>
            <person name="Zhang W."/>
        </authorList>
    </citation>
    <scope>NUCLEOTIDE SEQUENCE [LARGE SCALE GENOMIC DNA]</scope>
    <source>
        <strain evidence="2 3">W204</strain>
    </source>
</reference>
<name>A0A5J6V9D9_9MICO</name>
<dbReference type="OrthoDB" id="677174at2"/>
<evidence type="ECO:0000256" key="1">
    <source>
        <dbReference type="SAM" id="Phobius"/>
    </source>
</evidence>
<dbReference type="SUPFAM" id="SSF55729">
    <property type="entry name" value="Acyl-CoA N-acyltransferases (Nat)"/>
    <property type="match status" value="1"/>
</dbReference>
<gene>
    <name evidence="2" type="ORF">FY030_13870</name>
</gene>
<dbReference type="KEGG" id="serw:FY030_13870"/>
<dbReference type="Proteomes" id="UP000326546">
    <property type="component" value="Chromosome"/>
</dbReference>
<keyword evidence="1" id="KW-0472">Membrane</keyword>
<dbReference type="EMBL" id="CP044427">
    <property type="protein sequence ID" value="QFG69642.1"/>
    <property type="molecule type" value="Genomic_DNA"/>
</dbReference>
<accession>A0A5J6V9D9</accession>
<keyword evidence="3" id="KW-1185">Reference proteome</keyword>
<dbReference type="RefSeq" id="WP_158062115.1">
    <property type="nucleotide sequence ID" value="NZ_CP044427.1"/>
</dbReference>
<keyword evidence="1" id="KW-1133">Transmembrane helix</keyword>
<feature type="transmembrane region" description="Helical" evidence="1">
    <location>
        <begin position="6"/>
        <end position="22"/>
    </location>
</feature>
<evidence type="ECO:0000313" key="2">
    <source>
        <dbReference type="EMBL" id="QFG69642.1"/>
    </source>
</evidence>
<sequence>MNWIEVVGWTGSTILVISLLQARVLRLRLINLIGSLVLLTYNAIIEVWPMVGLNAVLSLINIVYLWRMLRARHDAAAYTVLEVKPDDRYLQHVLRVHGQDIARYNPQFPGEVAPEEDAYLVVLGDETVGVVLTRDAGEGIAEVVLDYVTQRHRDFSPGEFVFRESGLFARRGYRRVLSPAGMKNPYYQRIGFRPEGGRWVLDV</sequence>
<dbReference type="InterPro" id="IPR016181">
    <property type="entry name" value="Acyl_CoA_acyltransferase"/>
</dbReference>
<keyword evidence="1" id="KW-0812">Transmembrane</keyword>
<protein>
    <submittedName>
        <fullName evidence="2">YgjV family protein</fullName>
    </submittedName>
</protein>
<organism evidence="2 3">
    <name type="scientific">Ornithinimicrobium pratense</name>
    <dbReference type="NCBI Taxonomy" id="2593973"/>
    <lineage>
        <taxon>Bacteria</taxon>
        <taxon>Bacillati</taxon>
        <taxon>Actinomycetota</taxon>
        <taxon>Actinomycetes</taxon>
        <taxon>Micrococcales</taxon>
        <taxon>Ornithinimicrobiaceae</taxon>
        <taxon>Ornithinimicrobium</taxon>
    </lineage>
</organism>
<dbReference type="AlphaFoldDB" id="A0A5J6V9D9"/>
<evidence type="ECO:0000313" key="3">
    <source>
        <dbReference type="Proteomes" id="UP000326546"/>
    </source>
</evidence>
<feature type="transmembrane region" description="Helical" evidence="1">
    <location>
        <begin position="51"/>
        <end position="69"/>
    </location>
</feature>
<proteinExistence type="predicted"/>